<dbReference type="Gene3D" id="3.40.630.30">
    <property type="match status" value="1"/>
</dbReference>
<dbReference type="AlphaFoldDB" id="A0A8J3ACI0"/>
<protein>
    <recommendedName>
        <fullName evidence="3">N-acetyltransferase domain-containing protein</fullName>
    </recommendedName>
</protein>
<keyword evidence="5" id="KW-1185">Reference proteome</keyword>
<dbReference type="EMBL" id="BMHA01000012">
    <property type="protein sequence ID" value="GGI08494.1"/>
    <property type="molecule type" value="Genomic_DNA"/>
</dbReference>
<evidence type="ECO:0000313" key="5">
    <source>
        <dbReference type="Proteomes" id="UP000650511"/>
    </source>
</evidence>
<gene>
    <name evidence="4" type="ORF">GCM10011354_29360</name>
</gene>
<dbReference type="Proteomes" id="UP000650511">
    <property type="component" value="Unassembled WGS sequence"/>
</dbReference>
<feature type="domain" description="N-acetyltransferase" evidence="3">
    <location>
        <begin position="158"/>
        <end position="293"/>
    </location>
</feature>
<evidence type="ECO:0000256" key="2">
    <source>
        <dbReference type="ARBA" id="ARBA00023315"/>
    </source>
</evidence>
<reference evidence="4" key="2">
    <citation type="submission" date="2020-09" db="EMBL/GenBank/DDBJ databases">
        <authorList>
            <person name="Sun Q."/>
            <person name="Zhou Y."/>
        </authorList>
    </citation>
    <scope>NUCLEOTIDE SEQUENCE</scope>
    <source>
        <strain evidence="4">CGMCC 1.14988</strain>
    </source>
</reference>
<evidence type="ECO:0000256" key="1">
    <source>
        <dbReference type="ARBA" id="ARBA00022679"/>
    </source>
</evidence>
<keyword evidence="2" id="KW-0012">Acyltransferase</keyword>
<organism evidence="4 5">
    <name type="scientific">Egicoccus halophilus</name>
    <dbReference type="NCBI Taxonomy" id="1670830"/>
    <lineage>
        <taxon>Bacteria</taxon>
        <taxon>Bacillati</taxon>
        <taxon>Actinomycetota</taxon>
        <taxon>Nitriliruptoria</taxon>
        <taxon>Egicoccales</taxon>
        <taxon>Egicoccaceae</taxon>
        <taxon>Egicoccus</taxon>
    </lineage>
</organism>
<sequence length="293" mass="31267">MVQLDLGPADLSAVARFVAEQQHDPASHIGYLSLDPEPVAAELAALEPVGTDGLVVAVDRGRLVGVIAAEWDTDPPRCWWHGPFVARGVDPTEVADALLARARTLLPVEVTQEEACGDARHAWLEDWAGPHGFVAQEASAVLARRLDTDLPTRTVVTVPGTVLDAVQRAAVATLHDRLFVDTHTPGARLVADDADRLLAVLDGDRPVGYAVVERHEDGSGYLDFLGVDPTARGHGVGTGLVAAACAELRTTFRCDRAHLTVRVGNAAARRVYAATGFVEERVLVPLRRGFALP</sequence>
<dbReference type="RefSeq" id="WP_165404076.1">
    <property type="nucleotide sequence ID" value="NZ_BMHA01000012.1"/>
</dbReference>
<keyword evidence="1" id="KW-0808">Transferase</keyword>
<dbReference type="InterPro" id="IPR000182">
    <property type="entry name" value="GNAT_dom"/>
</dbReference>
<dbReference type="PROSITE" id="PS51186">
    <property type="entry name" value="GNAT"/>
    <property type="match status" value="1"/>
</dbReference>
<dbReference type="SUPFAM" id="SSF55729">
    <property type="entry name" value="Acyl-CoA N-acyltransferases (Nat)"/>
    <property type="match status" value="1"/>
</dbReference>
<dbReference type="CDD" id="cd04301">
    <property type="entry name" value="NAT_SF"/>
    <property type="match status" value="1"/>
</dbReference>
<evidence type="ECO:0000313" key="4">
    <source>
        <dbReference type="EMBL" id="GGI08494.1"/>
    </source>
</evidence>
<proteinExistence type="predicted"/>
<dbReference type="Pfam" id="PF00583">
    <property type="entry name" value="Acetyltransf_1"/>
    <property type="match status" value="1"/>
</dbReference>
<dbReference type="InterPro" id="IPR016181">
    <property type="entry name" value="Acyl_CoA_acyltransferase"/>
</dbReference>
<evidence type="ECO:0000259" key="3">
    <source>
        <dbReference type="PROSITE" id="PS51186"/>
    </source>
</evidence>
<name>A0A8J3ACI0_9ACTN</name>
<dbReference type="GO" id="GO:0016747">
    <property type="term" value="F:acyltransferase activity, transferring groups other than amino-acyl groups"/>
    <property type="evidence" value="ECO:0007669"/>
    <property type="project" value="InterPro"/>
</dbReference>
<reference evidence="4" key="1">
    <citation type="journal article" date="2014" name="Int. J. Syst. Evol. Microbiol.">
        <title>Complete genome sequence of Corynebacterium casei LMG S-19264T (=DSM 44701T), isolated from a smear-ripened cheese.</title>
        <authorList>
            <consortium name="US DOE Joint Genome Institute (JGI-PGF)"/>
            <person name="Walter F."/>
            <person name="Albersmeier A."/>
            <person name="Kalinowski J."/>
            <person name="Ruckert C."/>
        </authorList>
    </citation>
    <scope>NUCLEOTIDE SEQUENCE</scope>
    <source>
        <strain evidence="4">CGMCC 1.14988</strain>
    </source>
</reference>
<accession>A0A8J3ACI0</accession>
<comment type="caution">
    <text evidence="4">The sequence shown here is derived from an EMBL/GenBank/DDBJ whole genome shotgun (WGS) entry which is preliminary data.</text>
</comment>
<dbReference type="InterPro" id="IPR050832">
    <property type="entry name" value="Bact_Acetyltransf"/>
</dbReference>
<dbReference type="PANTHER" id="PTHR43877">
    <property type="entry name" value="AMINOALKYLPHOSPHONATE N-ACETYLTRANSFERASE-RELATED-RELATED"/>
    <property type="match status" value="1"/>
</dbReference>